<comment type="caution">
    <text evidence="1">The sequence shown here is derived from an EMBL/GenBank/DDBJ whole genome shotgun (WGS) entry which is preliminary data.</text>
</comment>
<dbReference type="EMBL" id="BSOU01000100">
    <property type="protein sequence ID" value="GLR77328.1"/>
    <property type="molecule type" value="Genomic_DNA"/>
</dbReference>
<organism evidence="1 2">
    <name type="scientific">Aliivibrio sifiae</name>
    <dbReference type="NCBI Taxonomy" id="566293"/>
    <lineage>
        <taxon>Bacteria</taxon>
        <taxon>Pseudomonadati</taxon>
        <taxon>Pseudomonadota</taxon>
        <taxon>Gammaproteobacteria</taxon>
        <taxon>Vibrionales</taxon>
        <taxon>Vibrionaceae</taxon>
        <taxon>Aliivibrio</taxon>
    </lineage>
</organism>
<sequence length="40" mass="4573">MLSGKFELNLHGSKRVMQALTVQSEKFQLAKVHIDVNLYV</sequence>
<proteinExistence type="predicted"/>
<protein>
    <submittedName>
        <fullName evidence="1">Uncharacterized protein</fullName>
    </submittedName>
</protein>
<evidence type="ECO:0000313" key="2">
    <source>
        <dbReference type="Proteomes" id="UP001156660"/>
    </source>
</evidence>
<name>A0ABQ6AT62_9GAMM</name>
<keyword evidence="2" id="KW-1185">Reference proteome</keyword>
<gene>
    <name evidence="1" type="ORF">GCM10007855_42050</name>
</gene>
<evidence type="ECO:0000313" key="1">
    <source>
        <dbReference type="EMBL" id="GLR77328.1"/>
    </source>
</evidence>
<accession>A0ABQ6AT62</accession>
<dbReference type="Proteomes" id="UP001156660">
    <property type="component" value="Unassembled WGS sequence"/>
</dbReference>
<reference evidence="2" key="1">
    <citation type="journal article" date="2019" name="Int. J. Syst. Evol. Microbiol.">
        <title>The Global Catalogue of Microorganisms (GCM) 10K type strain sequencing project: providing services to taxonomists for standard genome sequencing and annotation.</title>
        <authorList>
            <consortium name="The Broad Institute Genomics Platform"/>
            <consortium name="The Broad Institute Genome Sequencing Center for Infectious Disease"/>
            <person name="Wu L."/>
            <person name="Ma J."/>
        </authorList>
    </citation>
    <scope>NUCLEOTIDE SEQUENCE [LARGE SCALE GENOMIC DNA]</scope>
    <source>
        <strain evidence="2">NBRC 105001</strain>
    </source>
</reference>